<evidence type="ECO:0000313" key="2">
    <source>
        <dbReference type="Proteomes" id="UP000199614"/>
    </source>
</evidence>
<dbReference type="STRING" id="260086.SAMN05216207_105114"/>
<dbReference type="OrthoDB" id="3264463at2"/>
<proteinExistence type="predicted"/>
<evidence type="ECO:0000313" key="1">
    <source>
        <dbReference type="EMBL" id="SFO39679.1"/>
    </source>
</evidence>
<protein>
    <recommendedName>
        <fullName evidence="3">DUF4192 domain-containing protein</fullName>
    </recommendedName>
</protein>
<gene>
    <name evidence="1" type="ORF">SAMN05216207_105114</name>
</gene>
<reference evidence="1 2" key="1">
    <citation type="submission" date="2016-10" db="EMBL/GenBank/DDBJ databases">
        <authorList>
            <person name="de Groot N.N."/>
        </authorList>
    </citation>
    <scope>NUCLEOTIDE SEQUENCE [LARGE SCALE GENOMIC DNA]</scope>
    <source>
        <strain evidence="1 2">CGMCC 4.1877</strain>
    </source>
</reference>
<dbReference type="Proteomes" id="UP000199614">
    <property type="component" value="Unassembled WGS sequence"/>
</dbReference>
<dbReference type="AlphaFoldDB" id="A0A1I5GUR5"/>
<dbReference type="RefSeq" id="WP_093354403.1">
    <property type="nucleotide sequence ID" value="NZ_FOUY01000051.1"/>
</dbReference>
<evidence type="ECO:0008006" key="3">
    <source>
        <dbReference type="Google" id="ProtNLM"/>
    </source>
</evidence>
<keyword evidence="2" id="KW-1185">Reference proteome</keyword>
<dbReference type="InterPro" id="IPR025447">
    <property type="entry name" value="DUF4192"/>
</dbReference>
<dbReference type="EMBL" id="FOUY01000051">
    <property type="protein sequence ID" value="SFO39679.1"/>
    <property type="molecule type" value="Genomic_DNA"/>
</dbReference>
<organism evidence="1 2">
    <name type="scientific">Pseudonocardia ammonioxydans</name>
    <dbReference type="NCBI Taxonomy" id="260086"/>
    <lineage>
        <taxon>Bacteria</taxon>
        <taxon>Bacillati</taxon>
        <taxon>Actinomycetota</taxon>
        <taxon>Actinomycetes</taxon>
        <taxon>Pseudonocardiales</taxon>
        <taxon>Pseudonocardiaceae</taxon>
        <taxon>Pseudonocardia</taxon>
    </lineage>
</organism>
<name>A0A1I5GUR5_PSUAM</name>
<dbReference type="Pfam" id="PF13830">
    <property type="entry name" value="DUF4192"/>
    <property type="match status" value="1"/>
</dbReference>
<sequence>MTTPSSVRITSPGDLVAMVACTLTFHPSESLVLVSFAGGSTRMGPVLRTDLPGVGEIESATAEAVRALPAEYRHSALLVVVSRDPREDVFRDARLVLTAAGVKVTGAIHTTGTRSGDRWRCLDHGCGDAGTVPEPHPTVAAHMAWTEQVMLPDREAIEQTLTPVDGVTLARRAQLLTKHTTLTTGVPASLAATVAEYHARHQLDDELVVRLIAALTDQRAVVEQLREHTSQIRVVLESLVRETPAPWSAKPAAYLALAALLHGDGAHASVAAERATTADPAALLPRLVSEVAASAATPDTIRGLLTRF</sequence>
<accession>A0A1I5GUR5</accession>